<name>A0A194XSE1_MOLSC</name>
<dbReference type="RefSeq" id="XP_018077575.1">
    <property type="nucleotide sequence ID" value="XM_018205576.1"/>
</dbReference>
<accession>A0A194XSE1</accession>
<dbReference type="Proteomes" id="UP000070700">
    <property type="component" value="Unassembled WGS sequence"/>
</dbReference>
<evidence type="ECO:0000313" key="2">
    <source>
        <dbReference type="Proteomes" id="UP000070700"/>
    </source>
</evidence>
<dbReference type="EMBL" id="KQ947405">
    <property type="protein sequence ID" value="KUJ23220.1"/>
    <property type="molecule type" value="Genomic_DNA"/>
</dbReference>
<dbReference type="AlphaFoldDB" id="A0A194XSE1"/>
<reference evidence="1 2" key="1">
    <citation type="submission" date="2015-10" db="EMBL/GenBank/DDBJ databases">
        <title>Full genome of DAOMC 229536 Phialocephala scopiformis, a fungal endophyte of spruce producing the potent anti-insectan compound rugulosin.</title>
        <authorList>
            <consortium name="DOE Joint Genome Institute"/>
            <person name="Walker A.K."/>
            <person name="Frasz S.L."/>
            <person name="Seifert K.A."/>
            <person name="Miller J.D."/>
            <person name="Mondo S.J."/>
            <person name="Labutti K."/>
            <person name="Lipzen A."/>
            <person name="Dockter R."/>
            <person name="Kennedy M."/>
            <person name="Grigoriev I.V."/>
            <person name="Spatafora J.W."/>
        </authorList>
    </citation>
    <scope>NUCLEOTIDE SEQUENCE [LARGE SCALE GENOMIC DNA]</scope>
    <source>
        <strain evidence="1 2">CBS 120377</strain>
    </source>
</reference>
<organism evidence="1 2">
    <name type="scientific">Mollisia scopiformis</name>
    <name type="common">Conifer needle endophyte fungus</name>
    <name type="synonym">Phialocephala scopiformis</name>
    <dbReference type="NCBI Taxonomy" id="149040"/>
    <lineage>
        <taxon>Eukaryota</taxon>
        <taxon>Fungi</taxon>
        <taxon>Dikarya</taxon>
        <taxon>Ascomycota</taxon>
        <taxon>Pezizomycotina</taxon>
        <taxon>Leotiomycetes</taxon>
        <taxon>Helotiales</taxon>
        <taxon>Mollisiaceae</taxon>
        <taxon>Mollisia</taxon>
    </lineage>
</organism>
<evidence type="ECO:0008006" key="3">
    <source>
        <dbReference type="Google" id="ProtNLM"/>
    </source>
</evidence>
<keyword evidence="2" id="KW-1185">Reference proteome</keyword>
<dbReference type="InParanoid" id="A0A194XSE1"/>
<dbReference type="GeneID" id="28815302"/>
<protein>
    <recommendedName>
        <fullName evidence="3">NTF2-like protein</fullName>
    </recommendedName>
</protein>
<sequence>MSGKAPSTRLSTAEAILAAYNSLSTSALEPLLDSSFTKEILPKSLGEPTSDRESYLKQSEAFPLMFSSSIITPREIFEDDTRNAVVVYGGMKAEFVGGKGVIENEFVMVMFMSEDGKKVVKMLDFRGK</sequence>
<dbReference type="KEGG" id="psco:LY89DRAFT_173855"/>
<dbReference type="Gene3D" id="3.10.450.50">
    <property type="match status" value="1"/>
</dbReference>
<evidence type="ECO:0000313" key="1">
    <source>
        <dbReference type="EMBL" id="KUJ23220.1"/>
    </source>
</evidence>
<dbReference type="STRING" id="149040.A0A194XSE1"/>
<dbReference type="OrthoDB" id="3758478at2759"/>
<proteinExistence type="predicted"/>
<gene>
    <name evidence="1" type="ORF">LY89DRAFT_173855</name>
</gene>